<feature type="compositionally biased region" description="Low complexity" evidence="1">
    <location>
        <begin position="353"/>
        <end position="386"/>
    </location>
</feature>
<reference evidence="3 4" key="1">
    <citation type="submission" date="2018-12" db="EMBL/GenBank/DDBJ databases">
        <authorList>
            <person name="Toschakov S.V."/>
        </authorList>
    </citation>
    <scope>NUCLEOTIDE SEQUENCE [LARGE SCALE GENOMIC DNA]</scope>
    <source>
        <strain evidence="3 4">GM2012</strain>
    </source>
</reference>
<keyword evidence="4" id="KW-1185">Reference proteome</keyword>
<name>A0A432MIZ9_9BACT</name>
<dbReference type="NCBIfam" id="TIGR02913">
    <property type="entry name" value="HAF_rpt"/>
    <property type="match status" value="2"/>
</dbReference>
<evidence type="ECO:0000313" key="3">
    <source>
        <dbReference type="EMBL" id="RUL87207.1"/>
    </source>
</evidence>
<dbReference type="AlphaFoldDB" id="A0A432MIZ9"/>
<protein>
    <recommendedName>
        <fullName evidence="5">PEP-CTERM sorting domain-containing protein</fullName>
    </recommendedName>
</protein>
<evidence type="ECO:0000256" key="2">
    <source>
        <dbReference type="SAM" id="SignalP"/>
    </source>
</evidence>
<gene>
    <name evidence="3" type="ORF">TsocGM_13345</name>
</gene>
<comment type="caution">
    <text evidence="3">The sequence shown here is derived from an EMBL/GenBank/DDBJ whole genome shotgun (WGS) entry which is preliminary data.</text>
</comment>
<sequence>MRPLVAIALAMLAWTSAGPLSWAGSWPRYTVTDLGPVDPGAVSFGLAMSDSGQIAGAAWSGSAIQAFLSSGSGPVEGLGSLAGASGSSRGQGVNSAGVVVGTSDYRSGTTRAFRAENGGMVDLGTLPGGSWSEAVAINEAGAIAGTGNRGDGRTVAFRIASDGTFEDLGLLFGGSFSQAFDINDLGQVVGLARDRWGIARAFIADDQGIRYAGTLPGGGASTATAINNDGLITGFSVDSSGSEMAFVGRPGQLAALGVLPGGRSSYGLDINQLGQVVGQVAFTGGSRAFLWTEEDGMLDLNGLIDPGSGWRLQVASAINDSGLIVGTGTYHGTTRAFLLRPVPAPPPPGSSGGSDPTGSDPTGSDPTGSDPTGSDPTGSTAVPEPGSLLLALLGGSGTLLWMGARRLNQAGRGRAATGSAKAF</sequence>
<feature type="region of interest" description="Disordered" evidence="1">
    <location>
        <begin position="339"/>
        <end position="386"/>
    </location>
</feature>
<dbReference type="RefSeq" id="WP_126725913.1">
    <property type="nucleotide sequence ID" value="NZ_RYZH01000024.1"/>
</dbReference>
<dbReference type="Proteomes" id="UP000280296">
    <property type="component" value="Unassembled WGS sequence"/>
</dbReference>
<accession>A0A432MIZ9</accession>
<evidence type="ECO:0008006" key="5">
    <source>
        <dbReference type="Google" id="ProtNLM"/>
    </source>
</evidence>
<reference evidence="3 4" key="2">
    <citation type="submission" date="2019-01" db="EMBL/GenBank/DDBJ databases">
        <title>Tautonia sociabilis, a novel thermotolerant planctomycete of Isosphaeraceae family, isolated from a 4000 m deep subterranean habitat.</title>
        <authorList>
            <person name="Kovaleva O.L."/>
            <person name="Elcheninov A.G."/>
            <person name="Van Heerden E."/>
            <person name="Toshchakov S.V."/>
            <person name="Novikov A."/>
            <person name="Bonch-Osmolovskaya E.A."/>
            <person name="Kublanov I.V."/>
        </authorList>
    </citation>
    <scope>NUCLEOTIDE SEQUENCE [LARGE SCALE GENOMIC DNA]</scope>
    <source>
        <strain evidence="3 4">GM2012</strain>
    </source>
</reference>
<dbReference type="OrthoDB" id="289450at2"/>
<keyword evidence="2" id="KW-0732">Signal</keyword>
<feature type="signal peptide" evidence="2">
    <location>
        <begin position="1"/>
        <end position="23"/>
    </location>
</feature>
<evidence type="ECO:0000313" key="4">
    <source>
        <dbReference type="Proteomes" id="UP000280296"/>
    </source>
</evidence>
<proteinExistence type="predicted"/>
<dbReference type="InterPro" id="IPR014262">
    <property type="entry name" value="HAF_rpt"/>
</dbReference>
<feature type="chain" id="PRO_5019381977" description="PEP-CTERM sorting domain-containing protein" evidence="2">
    <location>
        <begin position="24"/>
        <end position="423"/>
    </location>
</feature>
<organism evidence="3 4">
    <name type="scientific">Tautonia sociabilis</name>
    <dbReference type="NCBI Taxonomy" id="2080755"/>
    <lineage>
        <taxon>Bacteria</taxon>
        <taxon>Pseudomonadati</taxon>
        <taxon>Planctomycetota</taxon>
        <taxon>Planctomycetia</taxon>
        <taxon>Isosphaerales</taxon>
        <taxon>Isosphaeraceae</taxon>
        <taxon>Tautonia</taxon>
    </lineage>
</organism>
<evidence type="ECO:0000256" key="1">
    <source>
        <dbReference type="SAM" id="MobiDB-lite"/>
    </source>
</evidence>
<dbReference type="EMBL" id="RYZH01000024">
    <property type="protein sequence ID" value="RUL87207.1"/>
    <property type="molecule type" value="Genomic_DNA"/>
</dbReference>